<gene>
    <name evidence="4" type="ORF">BJ970_007203</name>
</gene>
<accession>A0A840QFJ5</accession>
<dbReference type="InterPro" id="IPR042099">
    <property type="entry name" value="ANL_N_sf"/>
</dbReference>
<dbReference type="GO" id="GO:0016878">
    <property type="term" value="F:acid-thiol ligase activity"/>
    <property type="evidence" value="ECO:0007669"/>
    <property type="project" value="TreeGrafter"/>
</dbReference>
<feature type="domain" description="AMP-binding enzyme C-terminal" evidence="3">
    <location>
        <begin position="412"/>
        <end position="489"/>
    </location>
</feature>
<protein>
    <submittedName>
        <fullName evidence="4">Fatty acid CoA ligase FadD22</fullName>
    </submittedName>
</protein>
<dbReference type="SUPFAM" id="SSF56801">
    <property type="entry name" value="Acetyl-CoA synthetase-like"/>
    <property type="match status" value="1"/>
</dbReference>
<dbReference type="PANTHER" id="PTHR43352">
    <property type="entry name" value="ACETYL-COA SYNTHETASE"/>
    <property type="match status" value="1"/>
</dbReference>
<dbReference type="Gene3D" id="3.30.300.30">
    <property type="match status" value="1"/>
</dbReference>
<organism evidence="4 5">
    <name type="scientific">Saccharopolyspora phatthalungensis</name>
    <dbReference type="NCBI Taxonomy" id="664693"/>
    <lineage>
        <taxon>Bacteria</taxon>
        <taxon>Bacillati</taxon>
        <taxon>Actinomycetota</taxon>
        <taxon>Actinomycetes</taxon>
        <taxon>Pseudonocardiales</taxon>
        <taxon>Pseudonocardiaceae</taxon>
        <taxon>Saccharopolyspora</taxon>
    </lineage>
</organism>
<dbReference type="Proteomes" id="UP000584374">
    <property type="component" value="Unassembled WGS sequence"/>
</dbReference>
<evidence type="ECO:0000259" key="2">
    <source>
        <dbReference type="Pfam" id="PF00501"/>
    </source>
</evidence>
<evidence type="ECO:0000259" key="3">
    <source>
        <dbReference type="Pfam" id="PF13193"/>
    </source>
</evidence>
<dbReference type="Gene3D" id="3.40.50.12780">
    <property type="entry name" value="N-terminal domain of ligase-like"/>
    <property type="match status" value="1"/>
</dbReference>
<dbReference type="InterPro" id="IPR045851">
    <property type="entry name" value="AMP-bd_C_sf"/>
</dbReference>
<dbReference type="PANTHER" id="PTHR43352:SF1">
    <property type="entry name" value="ANTHRANILATE--COA LIGASE"/>
    <property type="match status" value="1"/>
</dbReference>
<name>A0A840QFJ5_9PSEU</name>
<keyword evidence="1 4" id="KW-0436">Ligase</keyword>
<dbReference type="Pfam" id="PF13193">
    <property type="entry name" value="AMP-binding_C"/>
    <property type="match status" value="1"/>
</dbReference>
<dbReference type="AlphaFoldDB" id="A0A840QFJ5"/>
<sequence>MKRAQTPGIPDQSDSVNGNLVARLARVASENGWLDRPAYIVHGKTYRYQDVYEGAGRAAAAFVNRGLGVGDRVLLALPDGIDLVWSFLGALRAGIVAIPVNSDLHPDELRRAAEIAEPDAVVCELELAACFPYPLITPGRLRSETTVLPHAECTPDTPGFALFTSGTTGDPKLCFHTHGDPDVYDQSIGSVVEVTPDDVCLSVSRLYFSYGLGNSIFLPLLRGGTTVLSPKRATEETALSLIRDHGVTVFYGQPSFFARLLSHPDHGLLSGLRLAVCAGEVLPDALERKLRRVLGHRLLNVFGTTEIGHAIVANSTTDHRDFTVGRLLAPYRMQILNELGEVVPPGVEGLLEVAGPTIGLGVARGSDSPLRTGDSWYRTGDVATVDEDGFLRIHGRADDIEIVAGANVHPTEIEDLLMTHPAVVEAAVCSARNDAGVSALRAFVVLGGDADPDAVRTELTTTAEQALTWYKVPADIVFVCALPRNPTGKLLRREVRAMVAKSEQDGL</sequence>
<dbReference type="GO" id="GO:0044550">
    <property type="term" value="P:secondary metabolite biosynthetic process"/>
    <property type="evidence" value="ECO:0007669"/>
    <property type="project" value="TreeGrafter"/>
</dbReference>
<reference evidence="4 5" key="1">
    <citation type="submission" date="2020-08" db="EMBL/GenBank/DDBJ databases">
        <title>Sequencing the genomes of 1000 actinobacteria strains.</title>
        <authorList>
            <person name="Klenk H.-P."/>
        </authorList>
    </citation>
    <scope>NUCLEOTIDE SEQUENCE [LARGE SCALE GENOMIC DNA]</scope>
    <source>
        <strain evidence="4 5">DSM 45584</strain>
    </source>
</reference>
<dbReference type="InterPro" id="IPR000873">
    <property type="entry name" value="AMP-dep_synth/lig_dom"/>
</dbReference>
<dbReference type="RefSeq" id="WP_184732071.1">
    <property type="nucleotide sequence ID" value="NZ_JACHIW010000002.1"/>
</dbReference>
<dbReference type="EMBL" id="JACHIW010000002">
    <property type="protein sequence ID" value="MBB5159604.1"/>
    <property type="molecule type" value="Genomic_DNA"/>
</dbReference>
<evidence type="ECO:0000313" key="5">
    <source>
        <dbReference type="Proteomes" id="UP000584374"/>
    </source>
</evidence>
<comment type="caution">
    <text evidence="4">The sequence shown here is derived from an EMBL/GenBank/DDBJ whole genome shotgun (WGS) entry which is preliminary data.</text>
</comment>
<evidence type="ECO:0000256" key="1">
    <source>
        <dbReference type="ARBA" id="ARBA00022598"/>
    </source>
</evidence>
<feature type="domain" description="AMP-dependent synthetase/ligase" evidence="2">
    <location>
        <begin position="32"/>
        <end position="361"/>
    </location>
</feature>
<proteinExistence type="predicted"/>
<evidence type="ECO:0000313" key="4">
    <source>
        <dbReference type="EMBL" id="MBB5159604.1"/>
    </source>
</evidence>
<dbReference type="InterPro" id="IPR025110">
    <property type="entry name" value="AMP-bd_C"/>
</dbReference>
<dbReference type="Pfam" id="PF00501">
    <property type="entry name" value="AMP-binding"/>
    <property type="match status" value="1"/>
</dbReference>
<keyword evidence="5" id="KW-1185">Reference proteome</keyword>